<dbReference type="OrthoDB" id="10498404at2759"/>
<evidence type="ECO:0000313" key="2">
    <source>
        <dbReference type="Proteomes" id="UP000054477"/>
    </source>
</evidence>
<keyword evidence="2" id="KW-1185">Reference proteome</keyword>
<evidence type="ECO:0000313" key="1">
    <source>
        <dbReference type="EMBL" id="KIK07136.1"/>
    </source>
</evidence>
<proteinExistence type="predicted"/>
<organism evidence="1 2">
    <name type="scientific">Laccaria amethystina LaAM-08-1</name>
    <dbReference type="NCBI Taxonomy" id="1095629"/>
    <lineage>
        <taxon>Eukaryota</taxon>
        <taxon>Fungi</taxon>
        <taxon>Dikarya</taxon>
        <taxon>Basidiomycota</taxon>
        <taxon>Agaricomycotina</taxon>
        <taxon>Agaricomycetes</taxon>
        <taxon>Agaricomycetidae</taxon>
        <taxon>Agaricales</taxon>
        <taxon>Agaricineae</taxon>
        <taxon>Hydnangiaceae</taxon>
        <taxon>Laccaria</taxon>
    </lineage>
</organism>
<accession>A0A0C9XPV5</accession>
<protein>
    <submittedName>
        <fullName evidence="1">Uncharacterized protein</fullName>
    </submittedName>
</protein>
<gene>
    <name evidence="1" type="ORF">K443DRAFT_217360</name>
</gene>
<dbReference type="AlphaFoldDB" id="A0A0C9XPV5"/>
<dbReference type="HOGENOM" id="CLU_1021388_0_0_1"/>
<name>A0A0C9XPV5_9AGAR</name>
<reference evidence="1 2" key="1">
    <citation type="submission" date="2014-04" db="EMBL/GenBank/DDBJ databases">
        <authorList>
            <consortium name="DOE Joint Genome Institute"/>
            <person name="Kuo A."/>
            <person name="Kohler A."/>
            <person name="Nagy L.G."/>
            <person name="Floudas D."/>
            <person name="Copeland A."/>
            <person name="Barry K.W."/>
            <person name="Cichocki N."/>
            <person name="Veneault-Fourrey C."/>
            <person name="LaButti K."/>
            <person name="Lindquist E.A."/>
            <person name="Lipzen A."/>
            <person name="Lundell T."/>
            <person name="Morin E."/>
            <person name="Murat C."/>
            <person name="Sun H."/>
            <person name="Tunlid A."/>
            <person name="Henrissat B."/>
            <person name="Grigoriev I.V."/>
            <person name="Hibbett D.S."/>
            <person name="Martin F."/>
            <person name="Nordberg H.P."/>
            <person name="Cantor M.N."/>
            <person name="Hua S.X."/>
        </authorList>
    </citation>
    <scope>NUCLEOTIDE SEQUENCE [LARGE SCALE GENOMIC DNA]</scope>
    <source>
        <strain evidence="1 2">LaAM-08-1</strain>
    </source>
</reference>
<dbReference type="EMBL" id="KN838549">
    <property type="protein sequence ID" value="KIK07136.1"/>
    <property type="molecule type" value="Genomic_DNA"/>
</dbReference>
<dbReference type="Proteomes" id="UP000054477">
    <property type="component" value="Unassembled WGS sequence"/>
</dbReference>
<sequence length="272" mass="30109">MTNSSFPRIFGSPRYPLSYLNTIKSLTLIIPDRLFNMDPVNTVLDPATTAQEERSLMTFQNLALGSRPICPVQSSDSEMVVSEVNQPTPVQVSWVASPPNRPSSIWQMVLEISSRLDKLEADFNELKMYTKAAENGLQHRVFGVDSIALACLVDGFLHEQGFSPLECGPRKAWVQSNINKLSQASGISPANIVEFIDIYASSNEREPWSSVRSGTVARAVTRVTDDGKRSIFKTLFLLVLKHTVDDELEDGYPFATDVGGCMGGRLLTQHKL</sequence>
<reference evidence="2" key="2">
    <citation type="submission" date="2015-01" db="EMBL/GenBank/DDBJ databases">
        <title>Evolutionary Origins and Diversification of the Mycorrhizal Mutualists.</title>
        <authorList>
            <consortium name="DOE Joint Genome Institute"/>
            <consortium name="Mycorrhizal Genomics Consortium"/>
            <person name="Kohler A."/>
            <person name="Kuo A."/>
            <person name="Nagy L.G."/>
            <person name="Floudas D."/>
            <person name="Copeland A."/>
            <person name="Barry K.W."/>
            <person name="Cichocki N."/>
            <person name="Veneault-Fourrey C."/>
            <person name="LaButti K."/>
            <person name="Lindquist E.A."/>
            <person name="Lipzen A."/>
            <person name="Lundell T."/>
            <person name="Morin E."/>
            <person name="Murat C."/>
            <person name="Riley R."/>
            <person name="Ohm R."/>
            <person name="Sun H."/>
            <person name="Tunlid A."/>
            <person name="Henrissat B."/>
            <person name="Grigoriev I.V."/>
            <person name="Hibbett D.S."/>
            <person name="Martin F."/>
        </authorList>
    </citation>
    <scope>NUCLEOTIDE SEQUENCE [LARGE SCALE GENOMIC DNA]</scope>
    <source>
        <strain evidence="2">LaAM-08-1</strain>
    </source>
</reference>